<dbReference type="AlphaFoldDB" id="A0A8J4CCW8"/>
<keyword evidence="2" id="KW-1133">Transmembrane helix</keyword>
<dbReference type="Gene3D" id="1.10.4080.10">
    <property type="entry name" value="ADP-ribosylation/Crystallin J1"/>
    <property type="match status" value="1"/>
</dbReference>
<feature type="transmembrane region" description="Helical" evidence="2">
    <location>
        <begin position="44"/>
        <end position="63"/>
    </location>
</feature>
<keyword evidence="4" id="KW-1185">Reference proteome</keyword>
<evidence type="ECO:0000313" key="4">
    <source>
        <dbReference type="Proteomes" id="UP000747110"/>
    </source>
</evidence>
<reference evidence="3" key="1">
    <citation type="journal article" date="2021" name="Proc. Natl. Acad. Sci. U.S.A.">
        <title>Three genomes in the algal genus Volvox reveal the fate of a haploid sex-determining region after a transition to homothallism.</title>
        <authorList>
            <person name="Yamamoto K."/>
            <person name="Hamaji T."/>
            <person name="Kawai-Toyooka H."/>
            <person name="Matsuzaki R."/>
            <person name="Takahashi F."/>
            <person name="Nishimura Y."/>
            <person name="Kawachi M."/>
            <person name="Noguchi H."/>
            <person name="Minakuchi Y."/>
            <person name="Umen J.G."/>
            <person name="Toyoda A."/>
            <person name="Nozaki H."/>
        </authorList>
    </citation>
    <scope>NUCLEOTIDE SEQUENCE</scope>
    <source>
        <strain evidence="3">NIES-3786</strain>
    </source>
</reference>
<keyword evidence="2" id="KW-0472">Membrane</keyword>
<dbReference type="EMBL" id="BNCP01000015">
    <property type="protein sequence ID" value="GIL79249.1"/>
    <property type="molecule type" value="Genomic_DNA"/>
</dbReference>
<feature type="region of interest" description="Disordered" evidence="1">
    <location>
        <begin position="85"/>
        <end position="106"/>
    </location>
</feature>
<dbReference type="InterPro" id="IPR036705">
    <property type="entry name" value="Ribosyl_crysJ1_sf"/>
</dbReference>
<dbReference type="SUPFAM" id="SSF101478">
    <property type="entry name" value="ADP-ribosylglycohydrolase"/>
    <property type="match status" value="1"/>
</dbReference>
<evidence type="ECO:0000256" key="2">
    <source>
        <dbReference type="SAM" id="Phobius"/>
    </source>
</evidence>
<name>A0A8J4CCW8_9CHLO</name>
<dbReference type="InterPro" id="IPR005502">
    <property type="entry name" value="Ribosyl_crysJ1"/>
</dbReference>
<protein>
    <recommendedName>
        <fullName evidence="5">ADP-ribosylation/Crystallin J1</fullName>
    </recommendedName>
</protein>
<accession>A0A8J4CCW8</accession>
<dbReference type="PANTHER" id="PTHR16222">
    <property type="entry name" value="ADP-RIBOSYLGLYCOHYDROLASE"/>
    <property type="match status" value="1"/>
</dbReference>
<gene>
    <name evidence="3" type="ORF">Vretifemale_8578</name>
</gene>
<comment type="caution">
    <text evidence="3">The sequence shown here is derived from an EMBL/GenBank/DDBJ whole genome shotgun (WGS) entry which is preliminary data.</text>
</comment>
<proteinExistence type="predicted"/>
<organism evidence="3 4">
    <name type="scientific">Volvox reticuliferus</name>
    <dbReference type="NCBI Taxonomy" id="1737510"/>
    <lineage>
        <taxon>Eukaryota</taxon>
        <taxon>Viridiplantae</taxon>
        <taxon>Chlorophyta</taxon>
        <taxon>core chlorophytes</taxon>
        <taxon>Chlorophyceae</taxon>
        <taxon>CS clade</taxon>
        <taxon>Chlamydomonadales</taxon>
        <taxon>Volvocaceae</taxon>
        <taxon>Volvox</taxon>
    </lineage>
</organism>
<sequence length="490" mass="52624">MRVLSSRGPAREYHRVIELKEHRQDLMVNSDVRRCNTVTAWKNYLIPCLVTSALILLLFLWASREHNIVARLRLDISGSNGAGLGVGTEGGGPGLGHTAHPGGHDDERVRRRAVGAVLGALVADAATMGLHWIYDLEKIRELISEQGRSEEPAFFQPPSCPHYEYESGSLSPYGDELLPVLQYMTVGPGSHQEGTMDGPGFAKFLAEYYSNYTGRLNKSSRSMMEALLQGGHGWPECGDPRDTQANAFVKVIPLVARYAGQPGLAKAVDAAVRAQQNNDEAVMYGLVAALILERVVLGSSITEAVQWAADGAAGSGVSLSRTALEALQAVIRHRNSGTPLRDLLYAPGSSSKTGSWGPSCANPGALQAALLGALQASPLASRDLDTVGGGGSNGEGSDDTVYARGVRANILLGGDNCSRGILLGALLAAQAGPSAIPFSWRAQMRIYHSSEVLVEHLVEFRSGGARRQKQLRHHHQRLHRQHRHHATAAR</sequence>
<feature type="compositionally biased region" description="Gly residues" evidence="1">
    <location>
        <begin position="85"/>
        <end position="95"/>
    </location>
</feature>
<dbReference type="PANTHER" id="PTHR16222:SF17">
    <property type="entry name" value="SELENOPROTEIN J"/>
    <property type="match status" value="1"/>
</dbReference>
<dbReference type="Pfam" id="PF03747">
    <property type="entry name" value="ADP_ribosyl_GH"/>
    <property type="match status" value="1"/>
</dbReference>
<dbReference type="InterPro" id="IPR050792">
    <property type="entry name" value="ADP-ribosylglycohydrolase"/>
</dbReference>
<evidence type="ECO:0008006" key="5">
    <source>
        <dbReference type="Google" id="ProtNLM"/>
    </source>
</evidence>
<dbReference type="Proteomes" id="UP000747110">
    <property type="component" value="Unassembled WGS sequence"/>
</dbReference>
<keyword evidence="2" id="KW-0812">Transmembrane</keyword>
<evidence type="ECO:0000256" key="1">
    <source>
        <dbReference type="SAM" id="MobiDB-lite"/>
    </source>
</evidence>
<evidence type="ECO:0000313" key="3">
    <source>
        <dbReference type="EMBL" id="GIL79249.1"/>
    </source>
</evidence>
<dbReference type="OrthoDB" id="547734at2759"/>